<dbReference type="InterPro" id="IPR049945">
    <property type="entry name" value="AAA_22"/>
</dbReference>
<dbReference type="RefSeq" id="WP_016390279.1">
    <property type="nucleotide sequence ID" value="NZ_KE646807.1"/>
</dbReference>
<dbReference type="Gene3D" id="3.30.70.1070">
    <property type="entry name" value="Sporulation related repeat"/>
    <property type="match status" value="1"/>
</dbReference>
<keyword evidence="2" id="KW-0472">Membrane</keyword>
<feature type="coiled-coil region" evidence="1">
    <location>
        <begin position="80"/>
        <end position="107"/>
    </location>
</feature>
<evidence type="ECO:0000256" key="2">
    <source>
        <dbReference type="SAM" id="Phobius"/>
    </source>
</evidence>
<feature type="transmembrane region" description="Helical" evidence="2">
    <location>
        <begin position="232"/>
        <end position="251"/>
    </location>
</feature>
<accession>A0AB33Z179</accession>
<dbReference type="InterPro" id="IPR036680">
    <property type="entry name" value="SPOR-like_sf"/>
</dbReference>
<evidence type="ECO:0000313" key="5">
    <source>
        <dbReference type="Proteomes" id="UP000015462"/>
    </source>
</evidence>
<keyword evidence="5" id="KW-1185">Reference proteome</keyword>
<evidence type="ECO:0000313" key="4">
    <source>
        <dbReference type="EMBL" id="EPD13124.1"/>
    </source>
</evidence>
<dbReference type="EMBL" id="ASHL01000004">
    <property type="protein sequence ID" value="EPD13124.1"/>
    <property type="molecule type" value="Genomic_DNA"/>
</dbReference>
<dbReference type="InterPro" id="IPR007730">
    <property type="entry name" value="SPOR-like_dom"/>
</dbReference>
<dbReference type="PANTHER" id="PTHR35894">
    <property type="entry name" value="GENERAL SECRETION PATHWAY PROTEIN A-RELATED"/>
    <property type="match status" value="1"/>
</dbReference>
<dbReference type="SUPFAM" id="SSF52540">
    <property type="entry name" value="P-loop containing nucleoside triphosphate hydrolases"/>
    <property type="match status" value="1"/>
</dbReference>
<dbReference type="AlphaFoldDB" id="A0AB33Z179"/>
<keyword evidence="2" id="KW-1133">Transmembrane helix</keyword>
<dbReference type="InterPro" id="IPR027417">
    <property type="entry name" value="P-loop_NTPase"/>
</dbReference>
<reference evidence="4 5" key="1">
    <citation type="journal article" date="2013" name="Genome Announc.">
        <title>Genome Sequence of the Pyrene- and Fluoranthene-Degrading Bacterium Cycloclasticus sp. Strain PY97M.</title>
        <authorList>
            <person name="Cui Z."/>
            <person name="Xu G."/>
            <person name="Li Q."/>
            <person name="Gao W."/>
            <person name="Zheng L."/>
        </authorList>
    </citation>
    <scope>NUCLEOTIDE SEQUENCE [LARGE SCALE GENOMIC DNA]</scope>
    <source>
        <strain evidence="4 5">PY97M</strain>
    </source>
</reference>
<dbReference type="Gene3D" id="3.40.50.300">
    <property type="entry name" value="P-loop containing nucleotide triphosphate hydrolases"/>
    <property type="match status" value="1"/>
</dbReference>
<organism evidence="4 5">
    <name type="scientific">Cycloclasticus pugetii</name>
    <dbReference type="NCBI Taxonomy" id="34068"/>
    <lineage>
        <taxon>Bacteria</taxon>
        <taxon>Pseudomonadati</taxon>
        <taxon>Pseudomonadota</taxon>
        <taxon>Gammaproteobacteria</taxon>
        <taxon>Thiotrichales</taxon>
        <taxon>Piscirickettsiaceae</taxon>
        <taxon>Cycloclasticus</taxon>
    </lineage>
</organism>
<protein>
    <submittedName>
        <fullName evidence="4">DamX-like protein</fullName>
    </submittedName>
</protein>
<name>A0AB33Z179_9GAMM</name>
<proteinExistence type="predicted"/>
<dbReference type="PANTHER" id="PTHR35894:SF7">
    <property type="entry name" value="GENERAL SECRETION PATHWAY PROTEIN A-RELATED"/>
    <property type="match status" value="1"/>
</dbReference>
<feature type="domain" description="SPOR" evidence="3">
    <location>
        <begin position="399"/>
        <end position="477"/>
    </location>
</feature>
<evidence type="ECO:0000256" key="1">
    <source>
        <dbReference type="SAM" id="Coils"/>
    </source>
</evidence>
<dbReference type="Proteomes" id="UP000015462">
    <property type="component" value="Unassembled WGS sequence"/>
</dbReference>
<dbReference type="Pfam" id="PF13401">
    <property type="entry name" value="AAA_22"/>
    <property type="match status" value="1"/>
</dbReference>
<gene>
    <name evidence="4" type="ORF">L196_05765</name>
</gene>
<evidence type="ECO:0000259" key="3">
    <source>
        <dbReference type="PROSITE" id="PS51724"/>
    </source>
</evidence>
<keyword evidence="1" id="KW-0175">Coiled coil</keyword>
<dbReference type="Pfam" id="PF05036">
    <property type="entry name" value="SPOR"/>
    <property type="match status" value="1"/>
</dbReference>
<dbReference type="GO" id="GO:0042834">
    <property type="term" value="F:peptidoglycan binding"/>
    <property type="evidence" value="ECO:0007669"/>
    <property type="project" value="InterPro"/>
</dbReference>
<sequence>MSLNRLNEEMALEEFFPAERQQRLDLILHLIPNTRQAILLRGPEQSGKSFFLRQFDKQRDKRWQFCLIPAKSLMDTTSPLEVLTQAFDELEGNNKQLLVRLAAASKAEKKVIICIEDTHQLGEAQFDFLFKLADSYDCLQVLLSSADNLGEAIESRCQLIDLEPFTQRQTTEYARKIIQKNNPGLTNLVGLDEVVLFIETGGLPGRINDVLAQMSTSAMSHEKPTLVKSGSVIGLIALAILLLGVSVFIFYPQEESEEVPSTVVQAQSAGRIHSQTLETPAKTAITEQPRVSGFSEIKDVKTPSSTLDAPLETASKTKVSGLRNTDEKVEAVKVEAVKVEAVKVERSVNTQTVVLANIKAEESGSDSKEVVSIKENSNPSAKAPAALTAIQLNHQWLESRDKKHFTLQLLGVSTEESAKKFILKHNTLKPLYFFQHKRNAGQWFVVIYGDFENKKLAEEKANKMPASLTALKPWVRTFDAVQRDVLVKE</sequence>
<dbReference type="InterPro" id="IPR052026">
    <property type="entry name" value="ExeA_AAA_ATPase_DNA-bind"/>
</dbReference>
<keyword evidence="2" id="KW-0812">Transmembrane</keyword>
<dbReference type="GO" id="GO:0016887">
    <property type="term" value="F:ATP hydrolysis activity"/>
    <property type="evidence" value="ECO:0007669"/>
    <property type="project" value="InterPro"/>
</dbReference>
<comment type="caution">
    <text evidence="4">The sequence shown here is derived from an EMBL/GenBank/DDBJ whole genome shotgun (WGS) entry which is preliminary data.</text>
</comment>
<dbReference type="PROSITE" id="PS51724">
    <property type="entry name" value="SPOR"/>
    <property type="match status" value="1"/>
</dbReference>